<reference evidence="2" key="3">
    <citation type="submission" date="2025-08" db="UniProtKB">
        <authorList>
            <consortium name="Ensembl"/>
        </authorList>
    </citation>
    <scope>IDENTIFICATION</scope>
</reference>
<evidence type="ECO:0000313" key="2">
    <source>
        <dbReference type="Ensembl" id="ENSGGOP00000038403.1"/>
    </source>
</evidence>
<feature type="compositionally biased region" description="Basic and acidic residues" evidence="1">
    <location>
        <begin position="132"/>
        <end position="144"/>
    </location>
</feature>
<organism evidence="2 3">
    <name type="scientific">Gorilla gorilla gorilla</name>
    <name type="common">Western lowland gorilla</name>
    <dbReference type="NCBI Taxonomy" id="9595"/>
    <lineage>
        <taxon>Eukaryota</taxon>
        <taxon>Metazoa</taxon>
        <taxon>Chordata</taxon>
        <taxon>Craniata</taxon>
        <taxon>Vertebrata</taxon>
        <taxon>Euteleostomi</taxon>
        <taxon>Mammalia</taxon>
        <taxon>Eutheria</taxon>
        <taxon>Euarchontoglires</taxon>
        <taxon>Primates</taxon>
        <taxon>Haplorrhini</taxon>
        <taxon>Catarrhini</taxon>
        <taxon>Hominidae</taxon>
        <taxon>Gorilla</taxon>
    </lineage>
</organism>
<dbReference type="Bgee" id="ENSGGOG00000038529">
    <property type="expression patterns" value="Expressed in adult mammalian kidney and 2 other cell types or tissues"/>
</dbReference>
<feature type="compositionally biased region" description="Pro residues" evidence="1">
    <location>
        <begin position="147"/>
        <end position="157"/>
    </location>
</feature>
<keyword evidence="3" id="KW-1185">Reference proteome</keyword>
<reference evidence="2 3" key="2">
    <citation type="journal article" date="2012" name="Nature">
        <title>Insights into hominid evolution from the gorilla genome sequence.</title>
        <authorList>
            <person name="Scally A."/>
            <person name="Dutheil J.Y."/>
            <person name="Hillier L.W."/>
            <person name="Jordan G.E."/>
            <person name="Goodhead I."/>
            <person name="Herrero J."/>
            <person name="Hobolth A."/>
            <person name="Lappalainen T."/>
            <person name="Mailund T."/>
            <person name="Marques-Bonet T."/>
            <person name="McCarthy S."/>
            <person name="Montgomery S.H."/>
            <person name="Schwalie P.C."/>
            <person name="Tang Y.A."/>
            <person name="Ward M.C."/>
            <person name="Xue Y."/>
            <person name="Yngvadottir B."/>
            <person name="Alkan C."/>
            <person name="Andersen L.N."/>
            <person name="Ayub Q."/>
            <person name="Ball E.V."/>
            <person name="Beal K."/>
            <person name="Bradley B.J."/>
            <person name="Chen Y."/>
            <person name="Clee C.M."/>
            <person name="Fitzgerald S."/>
            <person name="Graves T.A."/>
            <person name="Gu Y."/>
            <person name="Heath P."/>
            <person name="Heger A."/>
            <person name="Karakoc E."/>
            <person name="Kolb-Kokocinski A."/>
            <person name="Laird G.K."/>
            <person name="Lunter G."/>
            <person name="Meader S."/>
            <person name="Mort M."/>
            <person name="Mullikin J.C."/>
            <person name="Munch K."/>
            <person name="O'Connor T.D."/>
            <person name="Phillips A.D."/>
            <person name="Prado-Martinez J."/>
            <person name="Rogers A.S."/>
            <person name="Sajjadian S."/>
            <person name="Schmidt D."/>
            <person name="Shaw K."/>
            <person name="Simpson J.T."/>
            <person name="Stenson P.D."/>
            <person name="Turner D.J."/>
            <person name="Vigilant L."/>
            <person name="Vilella A.J."/>
            <person name="Whitener W."/>
            <person name="Zhu B."/>
            <person name="Cooper D.N."/>
            <person name="de Jong P."/>
            <person name="Dermitzakis E.T."/>
            <person name="Eichler E.E."/>
            <person name="Flicek P."/>
            <person name="Goldman N."/>
            <person name="Mundy N.I."/>
            <person name="Ning Z."/>
            <person name="Odom D.T."/>
            <person name="Ponting C.P."/>
            <person name="Quail M.A."/>
            <person name="Ryder O.A."/>
            <person name="Searle S.M."/>
            <person name="Warren W.C."/>
            <person name="Wilson R.K."/>
            <person name="Schierup M.H."/>
            <person name="Rogers J."/>
            <person name="Tyler-Smith C."/>
            <person name="Durbin R."/>
        </authorList>
    </citation>
    <scope>NUCLEOTIDE SEQUENCE [LARGE SCALE GENOMIC DNA]</scope>
</reference>
<reference evidence="2" key="4">
    <citation type="submission" date="2025-09" db="UniProtKB">
        <authorList>
            <consortium name="Ensembl"/>
        </authorList>
    </citation>
    <scope>IDENTIFICATION</scope>
</reference>
<proteinExistence type="predicted"/>
<accession>A0A2I2YU31</accession>
<dbReference type="OMA" id="PVPCCGA"/>
<evidence type="ECO:0000313" key="3">
    <source>
        <dbReference type="Proteomes" id="UP000001519"/>
    </source>
</evidence>
<dbReference type="Ensembl" id="ENSGGOT00000061763.1">
    <property type="protein sequence ID" value="ENSGGOP00000038403.1"/>
    <property type="gene ID" value="ENSGGOG00000038529.1"/>
</dbReference>
<protein>
    <submittedName>
        <fullName evidence="2">Uncharacterized protein</fullName>
    </submittedName>
</protein>
<feature type="region of interest" description="Disordered" evidence="1">
    <location>
        <begin position="100"/>
        <end position="168"/>
    </location>
</feature>
<feature type="region of interest" description="Disordered" evidence="1">
    <location>
        <begin position="1"/>
        <end position="52"/>
    </location>
</feature>
<dbReference type="GeneTree" id="ENSGT00910000148439"/>
<evidence type="ECO:0000256" key="1">
    <source>
        <dbReference type="SAM" id="MobiDB-lite"/>
    </source>
</evidence>
<dbReference type="AlphaFoldDB" id="A0A2I2YU31"/>
<dbReference type="EMBL" id="CABD030000363">
    <property type="status" value="NOT_ANNOTATED_CDS"/>
    <property type="molecule type" value="Genomic_DNA"/>
</dbReference>
<dbReference type="InParanoid" id="A0A2I2YU31"/>
<sequence length="168" mass="17505">MESLGRPPGKELPAPPPPVHRRPCPGGWREQPGTGNSRTPVPSPVPCCGAPSPPHFGSLGLLIKEGALSGRNTPVCRIVPPAAPRGHLFEDLGGACPGDWGEEGRSSLQQPLPHDFSGITRGTPRAVPIGGTREEGRASTEVKQSDPPLPHRQPPSPLHSSVLGPQGP</sequence>
<dbReference type="Proteomes" id="UP000001519">
    <property type="component" value="Chromosome 1"/>
</dbReference>
<reference evidence="3" key="1">
    <citation type="submission" date="2011-05" db="EMBL/GenBank/DDBJ databases">
        <title>Insights into the evolution of the great apes provided by the gorilla genome.</title>
        <authorList>
            <person name="Scally A."/>
        </authorList>
    </citation>
    <scope>NUCLEOTIDE SEQUENCE [LARGE SCALE GENOMIC DNA]</scope>
</reference>
<name>A0A2I2YU31_GORGO</name>